<accession>A0ACB8Q444</accession>
<evidence type="ECO:0000313" key="2">
    <source>
        <dbReference type="Proteomes" id="UP000814128"/>
    </source>
</evidence>
<reference evidence="1" key="2">
    <citation type="journal article" date="2022" name="New Phytol.">
        <title>Evolutionary transition to the ectomycorrhizal habit in the genomes of a hyperdiverse lineage of mushroom-forming fungi.</title>
        <authorList>
            <person name="Looney B."/>
            <person name="Miyauchi S."/>
            <person name="Morin E."/>
            <person name="Drula E."/>
            <person name="Courty P.E."/>
            <person name="Kohler A."/>
            <person name="Kuo A."/>
            <person name="LaButti K."/>
            <person name="Pangilinan J."/>
            <person name="Lipzen A."/>
            <person name="Riley R."/>
            <person name="Andreopoulos W."/>
            <person name="He G."/>
            <person name="Johnson J."/>
            <person name="Nolan M."/>
            <person name="Tritt A."/>
            <person name="Barry K.W."/>
            <person name="Grigoriev I.V."/>
            <person name="Nagy L.G."/>
            <person name="Hibbett D."/>
            <person name="Henrissat B."/>
            <person name="Matheny P.B."/>
            <person name="Labbe J."/>
            <person name="Martin F.M."/>
        </authorList>
    </citation>
    <scope>NUCLEOTIDE SEQUENCE</scope>
    <source>
        <strain evidence="1">EC-137</strain>
    </source>
</reference>
<gene>
    <name evidence="1" type="ORF">K488DRAFT_92759</name>
</gene>
<protein>
    <submittedName>
        <fullName evidence="1">Uncharacterized protein</fullName>
    </submittedName>
</protein>
<proteinExistence type="predicted"/>
<comment type="caution">
    <text evidence="1">The sequence shown here is derived from an EMBL/GenBank/DDBJ whole genome shotgun (WGS) entry which is preliminary data.</text>
</comment>
<sequence length="192" mass="20393">MSSCRTSSLPSSLPPASSHTPSQNSPPDVFLCNPLPSATSDLTSLAVRPSWRQSTAPSTKTVLRRQLQCAALPSKFPLALYGPRPVSLSCKNATERESLPSLPFPTSLDPHRVFIAALVYLPVPSLGLHFPPRPSLRSAPLPTVPVQPPLSSLPSNVVPLPTPSCPSRPEAENKPHIVSAPSSPLPEPCPIK</sequence>
<reference evidence="1" key="1">
    <citation type="submission" date="2021-02" db="EMBL/GenBank/DDBJ databases">
        <authorList>
            <consortium name="DOE Joint Genome Institute"/>
            <person name="Ahrendt S."/>
            <person name="Looney B.P."/>
            <person name="Miyauchi S."/>
            <person name="Morin E."/>
            <person name="Drula E."/>
            <person name="Courty P.E."/>
            <person name="Chicoki N."/>
            <person name="Fauchery L."/>
            <person name="Kohler A."/>
            <person name="Kuo A."/>
            <person name="Labutti K."/>
            <person name="Pangilinan J."/>
            <person name="Lipzen A."/>
            <person name="Riley R."/>
            <person name="Andreopoulos W."/>
            <person name="He G."/>
            <person name="Johnson J."/>
            <person name="Barry K.W."/>
            <person name="Grigoriev I.V."/>
            <person name="Nagy L."/>
            <person name="Hibbett D."/>
            <person name="Henrissat B."/>
            <person name="Matheny P.B."/>
            <person name="Labbe J."/>
            <person name="Martin F."/>
        </authorList>
    </citation>
    <scope>NUCLEOTIDE SEQUENCE</scope>
    <source>
        <strain evidence="1">EC-137</strain>
    </source>
</reference>
<keyword evidence="2" id="KW-1185">Reference proteome</keyword>
<dbReference type="EMBL" id="MU274734">
    <property type="protein sequence ID" value="KAI0026361.1"/>
    <property type="molecule type" value="Genomic_DNA"/>
</dbReference>
<dbReference type="Proteomes" id="UP000814128">
    <property type="component" value="Unassembled WGS sequence"/>
</dbReference>
<name>A0ACB8Q444_9AGAM</name>
<evidence type="ECO:0000313" key="1">
    <source>
        <dbReference type="EMBL" id="KAI0026361.1"/>
    </source>
</evidence>
<organism evidence="1 2">
    <name type="scientific">Vararia minispora EC-137</name>
    <dbReference type="NCBI Taxonomy" id="1314806"/>
    <lineage>
        <taxon>Eukaryota</taxon>
        <taxon>Fungi</taxon>
        <taxon>Dikarya</taxon>
        <taxon>Basidiomycota</taxon>
        <taxon>Agaricomycotina</taxon>
        <taxon>Agaricomycetes</taxon>
        <taxon>Russulales</taxon>
        <taxon>Lachnocladiaceae</taxon>
        <taxon>Vararia</taxon>
    </lineage>
</organism>